<sequence length="296" mass="31949">MPAPPHRPAAGLGRWITVAAGRPLSPAVAMPQRIAFVPPLAASLSVNKRFVSTMSDRADARGTCNSGKFDFFGAYRAFRRERSANRSRQYTTLSMYLDMLPPGFRELLLWSPLLALLHFMCRQARVYYLDEEEPWYYVALPRRWRCRVDGEGSSATAHVSSLLKRAPPSSMPTTSVVVEAHNPSATHSLPNTGRGANSQGGGSTTTIVTTTCAFRAASVQDDAAAVAGAPLAGSPPVASFHEVRARRVHADQGAPPVTTASTPPLEETYRYGVWGAPLVVIRNPATQRVIGYTTAG</sequence>
<gene>
    <name evidence="2" type="ORF">CGC21_0135</name>
</gene>
<dbReference type="Proteomes" id="UP000318447">
    <property type="component" value="Unassembled WGS sequence"/>
</dbReference>
<reference evidence="3" key="1">
    <citation type="submission" date="2019-02" db="EMBL/GenBank/DDBJ databases">
        <title>FDA dAtabase for Regulatory Grade micrObial Sequences (FDA-ARGOS): Supporting development and validation of Infectious Disease Dx tests.</title>
        <authorList>
            <person name="Duncan R."/>
            <person name="Fisher C."/>
            <person name="Tallon L."/>
            <person name="Sadzewicz L."/>
            <person name="Sengamalay N."/>
            <person name="Ott S."/>
            <person name="Godinez A."/>
            <person name="Nagaraj S."/>
            <person name="Vavikolanu K."/>
            <person name="Nadendla S."/>
            <person name="Aluvathingal J."/>
            <person name="Sichtig H."/>
        </authorList>
    </citation>
    <scope>NUCLEOTIDE SEQUENCE [LARGE SCALE GENOMIC DNA]</scope>
    <source>
        <strain evidence="3">FDAARGOS_361</strain>
    </source>
</reference>
<organism evidence="2 3">
    <name type="scientific">Leishmania donovani</name>
    <dbReference type="NCBI Taxonomy" id="5661"/>
    <lineage>
        <taxon>Eukaryota</taxon>
        <taxon>Discoba</taxon>
        <taxon>Euglenozoa</taxon>
        <taxon>Kinetoplastea</taxon>
        <taxon>Metakinetoplastina</taxon>
        <taxon>Trypanosomatida</taxon>
        <taxon>Trypanosomatidae</taxon>
        <taxon>Leishmaniinae</taxon>
        <taxon>Leishmania</taxon>
    </lineage>
</organism>
<name>A0A504XL39_LEIDO</name>
<evidence type="ECO:0000313" key="3">
    <source>
        <dbReference type="Proteomes" id="UP000318447"/>
    </source>
</evidence>
<evidence type="ECO:0000313" key="2">
    <source>
        <dbReference type="EMBL" id="TPP49054.1"/>
    </source>
</evidence>
<dbReference type="EMBL" id="RHLC01000034">
    <property type="protein sequence ID" value="TPP49054.1"/>
    <property type="molecule type" value="Genomic_DNA"/>
</dbReference>
<accession>A0A504XL39</accession>
<evidence type="ECO:0000256" key="1">
    <source>
        <dbReference type="SAM" id="MobiDB-lite"/>
    </source>
</evidence>
<comment type="caution">
    <text evidence="2">The sequence shown here is derived from an EMBL/GenBank/DDBJ whole genome shotgun (WGS) entry which is preliminary data.</text>
</comment>
<dbReference type="VEuPathDB" id="TriTrypDB:LDHU3_08.1230"/>
<proteinExistence type="predicted"/>
<dbReference type="VEuPathDB" id="TriTrypDB:LdBPK_080880.1"/>
<feature type="compositionally biased region" description="Polar residues" evidence="1">
    <location>
        <begin position="183"/>
        <end position="197"/>
    </location>
</feature>
<dbReference type="VEuPathDB" id="TriTrypDB:LdCL_080014200"/>
<feature type="region of interest" description="Disordered" evidence="1">
    <location>
        <begin position="183"/>
        <end position="203"/>
    </location>
</feature>
<dbReference type="AlphaFoldDB" id="A0A504XL39"/>
<protein>
    <submittedName>
        <fullName evidence="2">Uncharacterized protein</fullName>
    </submittedName>
</protein>